<dbReference type="InterPro" id="IPR018725">
    <property type="entry name" value="DUF2259_secreted"/>
</dbReference>
<reference evidence="2" key="1">
    <citation type="submission" date="2019-11" db="EMBL/GenBank/DDBJ databases">
        <title>Genomic insights into an expanded diversity of filamentous marine cyanobacteria reveals the extraordinary biosynthetic potential of Moorea and Okeania.</title>
        <authorList>
            <person name="Ferreira Leao T."/>
            <person name="Wang M."/>
            <person name="Moss N."/>
            <person name="Da Silva R."/>
            <person name="Sanders J."/>
            <person name="Nurk S."/>
            <person name="Gurevich A."/>
            <person name="Humphrey G."/>
            <person name="Reher R."/>
            <person name="Zhu Q."/>
            <person name="Belda-Ferre P."/>
            <person name="Glukhov E."/>
            <person name="Rex R."/>
            <person name="Dorrestein P.C."/>
            <person name="Knight R."/>
            <person name="Pevzner P."/>
            <person name="Gerwick W.H."/>
            <person name="Gerwick L."/>
        </authorList>
    </citation>
    <scope>NUCLEOTIDE SEQUENCE</scope>
    <source>
        <strain evidence="2">SIO1C4</strain>
    </source>
</reference>
<proteinExistence type="predicted"/>
<evidence type="ECO:0000256" key="1">
    <source>
        <dbReference type="SAM" id="SignalP"/>
    </source>
</evidence>
<accession>A0A6B3N556</accession>
<dbReference type="AlphaFoldDB" id="A0A6B3N556"/>
<sequence>MKRFSLFSLLFTASVLVCFNSQGLASIIQSTSRLAGFSVDSSHYIYLESARHPTTQVPTAKIQIINLETNSCVRNGCLQTDYDNSSSNLTNKNAEDDLINKTIKIIRELRLNQLKVGIRLPMIARSVDPDGIEKFKFFIDHQTKPIEISLEQKYIPSILSGGTSDIDRASMQLVINYNYRKLTLGKLEQYRDAVRKYAIKEVRLSPNRRYVVVLIDLYQATYNASLKTTLVQTFPL</sequence>
<keyword evidence="1" id="KW-0732">Signal</keyword>
<evidence type="ECO:0000313" key="2">
    <source>
        <dbReference type="EMBL" id="NER28219.1"/>
    </source>
</evidence>
<organism evidence="2">
    <name type="scientific">Symploca sp. SIO1C4</name>
    <dbReference type="NCBI Taxonomy" id="2607765"/>
    <lineage>
        <taxon>Bacteria</taxon>
        <taxon>Bacillati</taxon>
        <taxon>Cyanobacteriota</taxon>
        <taxon>Cyanophyceae</taxon>
        <taxon>Coleofasciculales</taxon>
        <taxon>Coleofasciculaceae</taxon>
        <taxon>Symploca</taxon>
    </lineage>
</organism>
<dbReference type="Pfam" id="PF10016">
    <property type="entry name" value="DUF2259"/>
    <property type="match status" value="1"/>
</dbReference>
<dbReference type="EMBL" id="JAAHFQ010000185">
    <property type="protein sequence ID" value="NER28219.1"/>
    <property type="molecule type" value="Genomic_DNA"/>
</dbReference>
<comment type="caution">
    <text evidence="2">The sequence shown here is derived from an EMBL/GenBank/DDBJ whole genome shotgun (WGS) entry which is preliminary data.</text>
</comment>
<name>A0A6B3N556_9CYAN</name>
<feature type="chain" id="PRO_5025646658" evidence="1">
    <location>
        <begin position="26"/>
        <end position="236"/>
    </location>
</feature>
<gene>
    <name evidence="2" type="ORF">F6J89_11445</name>
</gene>
<protein>
    <submittedName>
        <fullName evidence="2">DUF2259 domain-containing protein</fullName>
    </submittedName>
</protein>
<feature type="signal peptide" evidence="1">
    <location>
        <begin position="1"/>
        <end position="25"/>
    </location>
</feature>